<keyword evidence="4 7" id="KW-0479">Metal-binding</keyword>
<keyword evidence="5 7" id="KW-0378">Hydrolase</keyword>
<dbReference type="Pfam" id="PF00459">
    <property type="entry name" value="Inositol_P"/>
    <property type="match status" value="1"/>
</dbReference>
<evidence type="ECO:0000256" key="4">
    <source>
        <dbReference type="ARBA" id="ARBA00022723"/>
    </source>
</evidence>
<comment type="cofactor">
    <cofactor evidence="2 7">
        <name>Mg(2+)</name>
        <dbReference type="ChEBI" id="CHEBI:18420"/>
    </cofactor>
</comment>
<dbReference type="GO" id="GO:0016787">
    <property type="term" value="F:hydrolase activity"/>
    <property type="evidence" value="ECO:0007669"/>
    <property type="project" value="UniProtKB-KW"/>
</dbReference>
<organism evidence="8 9">
    <name type="scientific">Geochorda subterranea</name>
    <dbReference type="NCBI Taxonomy" id="3109564"/>
    <lineage>
        <taxon>Bacteria</taxon>
        <taxon>Bacillati</taxon>
        <taxon>Bacillota</taxon>
        <taxon>Limnochordia</taxon>
        <taxon>Limnochordales</taxon>
        <taxon>Geochordaceae</taxon>
        <taxon>Geochorda</taxon>
    </lineage>
</organism>
<keyword evidence="6 7" id="KW-0460">Magnesium</keyword>
<gene>
    <name evidence="8" type="ORF">VLY81_11425</name>
</gene>
<reference evidence="9" key="1">
    <citation type="submission" date="2023-12" db="EMBL/GenBank/DDBJ databases">
        <title>Novel isolates from deep terrestrial aquifers shed light on the physiology and ecology of the class Limnochordia.</title>
        <authorList>
            <person name="Karnachuk O.V."/>
            <person name="Lukina A.P."/>
            <person name="Avakyan M.R."/>
            <person name="Kadnikov V."/>
            <person name="Begmatov S."/>
            <person name="Beletsky A.V."/>
            <person name="Mardanov A.V."/>
            <person name="Ravin N.V."/>
        </authorList>
    </citation>
    <scope>NUCLEOTIDE SEQUENCE [LARGE SCALE GENOMIC DNA]</scope>
    <source>
        <strain evidence="9">LN</strain>
    </source>
</reference>
<keyword evidence="9" id="KW-1185">Reference proteome</keyword>
<dbReference type="SUPFAM" id="SSF56655">
    <property type="entry name" value="Carbohydrate phosphatase"/>
    <property type="match status" value="1"/>
</dbReference>
<dbReference type="RefSeq" id="WP_324668308.1">
    <property type="nucleotide sequence ID" value="NZ_CP141614.1"/>
</dbReference>
<comment type="similarity">
    <text evidence="3 7">Belongs to the inositol monophosphatase superfamily.</text>
</comment>
<dbReference type="InterPro" id="IPR033942">
    <property type="entry name" value="IMPase"/>
</dbReference>
<name>A0ABZ1BMM0_9FIRM</name>
<dbReference type="CDD" id="cd01639">
    <property type="entry name" value="IMPase"/>
    <property type="match status" value="1"/>
</dbReference>
<dbReference type="PROSITE" id="PS00630">
    <property type="entry name" value="IMP_2"/>
    <property type="match status" value="1"/>
</dbReference>
<proteinExistence type="inferred from homology"/>
<dbReference type="EC" id="3.1.3.25" evidence="7"/>
<dbReference type="PANTHER" id="PTHR20854">
    <property type="entry name" value="INOSITOL MONOPHOSPHATASE"/>
    <property type="match status" value="1"/>
</dbReference>
<evidence type="ECO:0000313" key="9">
    <source>
        <dbReference type="Proteomes" id="UP001333102"/>
    </source>
</evidence>
<dbReference type="PROSITE" id="PS00629">
    <property type="entry name" value="IMP_1"/>
    <property type="match status" value="1"/>
</dbReference>
<dbReference type="PRINTS" id="PR00377">
    <property type="entry name" value="IMPHPHTASES"/>
</dbReference>
<comment type="catalytic activity">
    <reaction evidence="1 7">
        <text>a myo-inositol phosphate + H2O = myo-inositol + phosphate</text>
        <dbReference type="Rhea" id="RHEA:24056"/>
        <dbReference type="ChEBI" id="CHEBI:15377"/>
        <dbReference type="ChEBI" id="CHEBI:17268"/>
        <dbReference type="ChEBI" id="CHEBI:43474"/>
        <dbReference type="ChEBI" id="CHEBI:84139"/>
        <dbReference type="EC" id="3.1.3.25"/>
    </reaction>
</comment>
<protein>
    <recommendedName>
        <fullName evidence="7">Inositol-1-monophosphatase</fullName>
        <ecNumber evidence="7">3.1.3.25</ecNumber>
    </recommendedName>
</protein>
<accession>A0ABZ1BMM0</accession>
<sequence>MKTLQASRSITELMETAQEAVVRAGRLLHEHWREFLEAGVGFKGPVDLVTEGDRRSEATILEVIRSRYPDDAILTEERGAVGRESEYRWLVDPLDGTTNYAHGLPVFAVSVAVERQGQLLAGSVYEPATGRLYVAGRGEGARRDGRVLRVSGTRELDRSLLATGFAYNLRETDETNLDHFDHFSRRAQGIRRLGAAALDLCWVAEGWFDGFWEYRLHPWDVAAGVLLVQEAGGRVTDFFGAPLDLCRPTLDVVASNGQIHGAMLRVLELGHTGMHRASSSTP</sequence>
<dbReference type="InterPro" id="IPR000760">
    <property type="entry name" value="Inositol_monophosphatase-like"/>
</dbReference>
<evidence type="ECO:0000256" key="6">
    <source>
        <dbReference type="ARBA" id="ARBA00022842"/>
    </source>
</evidence>
<dbReference type="PANTHER" id="PTHR20854:SF4">
    <property type="entry name" value="INOSITOL-1-MONOPHOSPHATASE-RELATED"/>
    <property type="match status" value="1"/>
</dbReference>
<evidence type="ECO:0000313" key="8">
    <source>
        <dbReference type="EMBL" id="WRP14027.1"/>
    </source>
</evidence>
<dbReference type="InterPro" id="IPR020583">
    <property type="entry name" value="Inositol_monoP_metal-BS"/>
</dbReference>
<evidence type="ECO:0000256" key="5">
    <source>
        <dbReference type="ARBA" id="ARBA00022801"/>
    </source>
</evidence>
<dbReference type="InterPro" id="IPR020550">
    <property type="entry name" value="Inositol_monophosphatase_CS"/>
</dbReference>
<dbReference type="Gene3D" id="3.30.540.10">
    <property type="entry name" value="Fructose-1,6-Bisphosphatase, subunit A, domain 1"/>
    <property type="match status" value="1"/>
</dbReference>
<evidence type="ECO:0000256" key="7">
    <source>
        <dbReference type="RuleBase" id="RU364068"/>
    </source>
</evidence>
<evidence type="ECO:0000256" key="2">
    <source>
        <dbReference type="ARBA" id="ARBA00001946"/>
    </source>
</evidence>
<evidence type="ECO:0000256" key="3">
    <source>
        <dbReference type="ARBA" id="ARBA00009759"/>
    </source>
</evidence>
<dbReference type="Proteomes" id="UP001333102">
    <property type="component" value="Chromosome"/>
</dbReference>
<dbReference type="EMBL" id="CP141614">
    <property type="protein sequence ID" value="WRP14027.1"/>
    <property type="molecule type" value="Genomic_DNA"/>
</dbReference>
<dbReference type="Gene3D" id="3.40.190.80">
    <property type="match status" value="1"/>
</dbReference>
<evidence type="ECO:0000256" key="1">
    <source>
        <dbReference type="ARBA" id="ARBA00001033"/>
    </source>
</evidence>